<dbReference type="Proteomes" id="UP000009320">
    <property type="component" value="Unassembled WGS sequence"/>
</dbReference>
<dbReference type="EMBL" id="CAKE01000002">
    <property type="protein sequence ID" value="CCI81097.1"/>
    <property type="molecule type" value="Genomic_DNA"/>
</dbReference>
<protein>
    <recommendedName>
        <fullName evidence="4">Integral membrane protein</fullName>
    </recommendedName>
</protein>
<dbReference type="InterPro" id="IPR010178">
    <property type="entry name" value="Lit"/>
</dbReference>
<keyword evidence="1" id="KW-0812">Transmembrane</keyword>
<comment type="caution">
    <text evidence="2">The sequence shown here is derived from an EMBL/GenBank/DDBJ whole genome shotgun (WGS) entry which is preliminary data.</text>
</comment>
<feature type="transmembrane region" description="Helical" evidence="1">
    <location>
        <begin position="91"/>
        <end position="110"/>
    </location>
</feature>
<dbReference type="AlphaFoldDB" id="I7L501"/>
<name>I7L501_9LACO</name>
<dbReference type="OrthoDB" id="9813051at2"/>
<feature type="transmembrane region" description="Helical" evidence="1">
    <location>
        <begin position="117"/>
        <end position="141"/>
    </location>
</feature>
<dbReference type="STRING" id="1423758.FC41_GL001468"/>
<dbReference type="eggNOG" id="COG4478">
    <property type="taxonomic scope" value="Bacteria"/>
</dbReference>
<evidence type="ECO:0000313" key="3">
    <source>
        <dbReference type="Proteomes" id="UP000009320"/>
    </source>
</evidence>
<evidence type="ECO:0000256" key="1">
    <source>
        <dbReference type="SAM" id="Phobius"/>
    </source>
</evidence>
<reference evidence="2 3" key="1">
    <citation type="submission" date="2012-06" db="EMBL/GenBank/DDBJ databases">
        <title>Draft Genome Sequence of Lactobacillus hominis Strain CRBIP 24.179T, isolated from human intestine.</title>
        <authorList>
            <person name="Cousin S."/>
            <person name="Ma L."/>
            <person name="Bizet C."/>
            <person name="Loux V."/>
            <person name="Bouchier C."/>
            <person name="Clermont D."/>
            <person name="Creno S."/>
        </authorList>
    </citation>
    <scope>NUCLEOTIDE SEQUENCE [LARGE SCALE GENOMIC DNA]</scope>
    <source>
        <strain evidence="3">CRBIP 24.179T</strain>
    </source>
</reference>
<sequence length="201" mass="23187">MKKKPISSILYNFFMALSSATVGALIFSWPLLALFVKLQKTDQIVKQPLSVIMHNYNQLMFYLLWPLKNKLQMSNFPTSVNAAEHFYECKLMFQLALIVFIVGIIIYFFLKARKKTAYLVLTPTIALIFMVIPVVILPFAVTNFDGFFMQFHHILFNNSNWLFDPATDPIINVLTEGFFAACFAVAGIIYELYFAKFILKH</sequence>
<proteinExistence type="predicted"/>
<keyword evidence="1" id="KW-1133">Transmembrane helix</keyword>
<dbReference type="RefSeq" id="WP_008469723.1">
    <property type="nucleotide sequence ID" value="NZ_AYZP01000003.1"/>
</dbReference>
<dbReference type="GeneID" id="82846374"/>
<accession>I7L501</accession>
<evidence type="ECO:0008006" key="4">
    <source>
        <dbReference type="Google" id="ProtNLM"/>
    </source>
</evidence>
<keyword evidence="1" id="KW-0472">Membrane</keyword>
<dbReference type="Pfam" id="PF07314">
    <property type="entry name" value="Lit"/>
    <property type="match status" value="1"/>
</dbReference>
<gene>
    <name evidence="2" type="ORF">BN55_05950</name>
</gene>
<feature type="transmembrane region" description="Helical" evidence="1">
    <location>
        <begin position="12"/>
        <end position="36"/>
    </location>
</feature>
<dbReference type="NCBIfam" id="TIGR01906">
    <property type="entry name" value="integ_TIGR01906"/>
    <property type="match status" value="1"/>
</dbReference>
<evidence type="ECO:0000313" key="2">
    <source>
        <dbReference type="EMBL" id="CCI81097.1"/>
    </source>
</evidence>
<feature type="transmembrane region" description="Helical" evidence="1">
    <location>
        <begin position="178"/>
        <end position="199"/>
    </location>
</feature>
<organism evidence="2 3">
    <name type="scientific">Lactobacillus hominis DSM 23910 = CRBIP 24.179</name>
    <dbReference type="NCBI Taxonomy" id="1423758"/>
    <lineage>
        <taxon>Bacteria</taxon>
        <taxon>Bacillati</taxon>
        <taxon>Bacillota</taxon>
        <taxon>Bacilli</taxon>
        <taxon>Lactobacillales</taxon>
        <taxon>Lactobacillaceae</taxon>
        <taxon>Lactobacillus</taxon>
    </lineage>
</organism>
<keyword evidence="3" id="KW-1185">Reference proteome</keyword>